<feature type="domain" description="Zinc-ribbon" evidence="3">
    <location>
        <begin position="2"/>
        <end position="23"/>
    </location>
</feature>
<feature type="transmembrane region" description="Helical" evidence="2">
    <location>
        <begin position="173"/>
        <end position="195"/>
    </location>
</feature>
<protein>
    <submittedName>
        <fullName evidence="4">Zinc-ribbon domain-containing protein</fullName>
    </submittedName>
</protein>
<keyword evidence="5" id="KW-1185">Reference proteome</keyword>
<sequence length="281" mass="29933">MKCPNCGTEIDADSRFCTNCGASIIGAAQSAPASDPEAGTGGAPFSSQPAPSASRDQLNATAEKGKQVAAGYWGFLVRTLKHPIQASYEETSKIYGYISIGLASFFLALGFALMMHNVVSAVTGFYSSDVPAPSMVGPFFGIFFSLAILFLLVAVITYAVVHLAYKAATPFHVFISQYAGQATLGVFASALFFLFELVKLNNFLTAILLVLGIGLFYQPFASIIFTYKNNGTFDRLYTYLITTVVVGIAQSIFISVVALSLLSQIVSELQGLFGSNPFGGY</sequence>
<dbReference type="OrthoDB" id="2837961at2"/>
<evidence type="ECO:0000256" key="1">
    <source>
        <dbReference type="SAM" id="MobiDB-lite"/>
    </source>
</evidence>
<dbReference type="Proteomes" id="UP000298347">
    <property type="component" value="Unassembled WGS sequence"/>
</dbReference>
<organism evidence="4 5">
    <name type="scientific">Sporolactobacillus shoreae</name>
    <dbReference type="NCBI Taxonomy" id="1465501"/>
    <lineage>
        <taxon>Bacteria</taxon>
        <taxon>Bacillati</taxon>
        <taxon>Bacillota</taxon>
        <taxon>Bacilli</taxon>
        <taxon>Bacillales</taxon>
        <taxon>Sporolactobacillaceae</taxon>
        <taxon>Sporolactobacillus</taxon>
    </lineage>
</organism>
<comment type="caution">
    <text evidence="4">The sequence shown here is derived from an EMBL/GenBank/DDBJ whole genome shotgun (WGS) entry which is preliminary data.</text>
</comment>
<dbReference type="RefSeq" id="WP_135347133.1">
    <property type="nucleotide sequence ID" value="NZ_SRJD01000002.1"/>
</dbReference>
<feature type="compositionally biased region" description="Low complexity" evidence="1">
    <location>
        <begin position="43"/>
        <end position="54"/>
    </location>
</feature>
<dbReference type="Pfam" id="PF20214">
    <property type="entry name" value="DUF6574"/>
    <property type="match status" value="1"/>
</dbReference>
<proteinExistence type="predicted"/>
<evidence type="ECO:0000256" key="2">
    <source>
        <dbReference type="SAM" id="Phobius"/>
    </source>
</evidence>
<dbReference type="EMBL" id="SRJD01000002">
    <property type="protein sequence ID" value="TGA99737.1"/>
    <property type="molecule type" value="Genomic_DNA"/>
</dbReference>
<feature type="transmembrane region" description="Helical" evidence="2">
    <location>
        <begin position="139"/>
        <end position="161"/>
    </location>
</feature>
<evidence type="ECO:0000313" key="4">
    <source>
        <dbReference type="EMBL" id="TGA99737.1"/>
    </source>
</evidence>
<keyword evidence="2" id="KW-0812">Transmembrane</keyword>
<accession>A0A4Z0GS29</accession>
<dbReference type="InterPro" id="IPR026870">
    <property type="entry name" value="Zinc_ribbon_dom"/>
</dbReference>
<feature type="transmembrane region" description="Helical" evidence="2">
    <location>
        <begin position="207"/>
        <end position="227"/>
    </location>
</feature>
<dbReference type="InterPro" id="IPR046481">
    <property type="entry name" value="DUF6574"/>
</dbReference>
<dbReference type="AlphaFoldDB" id="A0A4Z0GS29"/>
<keyword evidence="2" id="KW-0472">Membrane</keyword>
<evidence type="ECO:0000259" key="3">
    <source>
        <dbReference type="Pfam" id="PF13240"/>
    </source>
</evidence>
<feature type="transmembrane region" description="Helical" evidence="2">
    <location>
        <begin position="94"/>
        <end position="119"/>
    </location>
</feature>
<reference evidence="4 5" key="1">
    <citation type="journal article" date="2015" name="Int. J. Syst. Evol. Microbiol.">
        <title>Sporolactobacillus shoreae sp. nov. and Sporolactobacillus spathodeae sp. nov., two spore-forming lactic acid bacteria isolated from tree barks in Thailand.</title>
        <authorList>
            <person name="Thamacharoensuk T."/>
            <person name="Kitahara M."/>
            <person name="Ohkuma M."/>
            <person name="Thongchul N."/>
            <person name="Tanasupawat S."/>
        </authorList>
    </citation>
    <scope>NUCLEOTIDE SEQUENCE [LARGE SCALE GENOMIC DNA]</scope>
    <source>
        <strain evidence="4 5">BK92</strain>
    </source>
</reference>
<feature type="transmembrane region" description="Helical" evidence="2">
    <location>
        <begin position="239"/>
        <end position="262"/>
    </location>
</feature>
<keyword evidence="2" id="KW-1133">Transmembrane helix</keyword>
<gene>
    <name evidence="4" type="ORF">E4665_01955</name>
</gene>
<name>A0A4Z0GS29_9BACL</name>
<feature type="region of interest" description="Disordered" evidence="1">
    <location>
        <begin position="31"/>
        <end position="58"/>
    </location>
</feature>
<evidence type="ECO:0000313" key="5">
    <source>
        <dbReference type="Proteomes" id="UP000298347"/>
    </source>
</evidence>
<dbReference type="Pfam" id="PF13240">
    <property type="entry name" value="Zn_Ribbon_1"/>
    <property type="match status" value="1"/>
</dbReference>